<dbReference type="AlphaFoldDB" id="A0A4Y7PT65"/>
<accession>A0A4Y7PT65</accession>
<reference evidence="2 3" key="1">
    <citation type="submission" date="2018-06" db="EMBL/GenBank/DDBJ databases">
        <title>A transcriptomic atlas of mushroom development highlights an independent origin of complex multicellularity.</title>
        <authorList>
            <consortium name="DOE Joint Genome Institute"/>
            <person name="Krizsan K."/>
            <person name="Almasi E."/>
            <person name="Merenyi Z."/>
            <person name="Sahu N."/>
            <person name="Viragh M."/>
            <person name="Koszo T."/>
            <person name="Mondo S."/>
            <person name="Kiss B."/>
            <person name="Balint B."/>
            <person name="Kues U."/>
            <person name="Barry K."/>
            <person name="Hegedus J.C."/>
            <person name="Henrissat B."/>
            <person name="Johnson J."/>
            <person name="Lipzen A."/>
            <person name="Ohm R."/>
            <person name="Nagy I."/>
            <person name="Pangilinan J."/>
            <person name="Yan J."/>
            <person name="Xiong Y."/>
            <person name="Grigoriev I.V."/>
            <person name="Hibbett D.S."/>
            <person name="Nagy L.G."/>
        </authorList>
    </citation>
    <scope>NUCLEOTIDE SEQUENCE [LARGE SCALE GENOMIC DNA]</scope>
    <source>
        <strain evidence="2 3">SZMC22713</strain>
    </source>
</reference>
<dbReference type="OrthoDB" id="9991317at2759"/>
<sequence>MWSQCLHKYESQNINGILKAYNTAFKLLPQLSSLGLTIPSRHHALIHAKFLACDGAAAALSVQDPAKALEWLDQGRSIVWRQLLQLRSPLDDLHNVDLDLAERLSSVAFTLEKRGHKDIPTGNQSNAKLSSEQGKQRYHHLADKWNSLVKCVQKIPGFEDFMLSKQLSELQQAASHCPVVVLNISRYRCDALIVESPSLPACQFHLDNLTYEIAKTLQETLQHILSDEGIREREDRHGGPAFGQGSDANEAFRHLLEKLWNLVVKPILNYLKSYQVGVSNLFRICWCPTGPLVFLPIHAAGIYNVDGSTSASLADIAISSYTPTLSALLNRSTREGKTLDVKFLAVVQPNAPGANPLPGTIEELKCVQKHVPTSSLKILNGSDATTTAVLSSMEECSWVHLACHGIQDVSDPMKSSLLLQDGRLHLSKIIQKRITHAEFAFLSACQTATGDERRPEEAIHLAAGMLVAGFKGVIGTMWSIRDNDAPFVADKVYGQLLKNGQPNGVHPAVALHEAVQELRKRRGPNFSSWVPFIYMGA</sequence>
<dbReference type="EMBL" id="ML170209">
    <property type="protein sequence ID" value="TDL18355.1"/>
    <property type="molecule type" value="Genomic_DNA"/>
</dbReference>
<organism evidence="2 3">
    <name type="scientific">Rickenella mellea</name>
    <dbReference type="NCBI Taxonomy" id="50990"/>
    <lineage>
        <taxon>Eukaryota</taxon>
        <taxon>Fungi</taxon>
        <taxon>Dikarya</taxon>
        <taxon>Basidiomycota</taxon>
        <taxon>Agaricomycotina</taxon>
        <taxon>Agaricomycetes</taxon>
        <taxon>Hymenochaetales</taxon>
        <taxon>Rickenellaceae</taxon>
        <taxon>Rickenella</taxon>
    </lineage>
</organism>
<evidence type="ECO:0000313" key="3">
    <source>
        <dbReference type="Proteomes" id="UP000294933"/>
    </source>
</evidence>
<dbReference type="Pfam" id="PF12770">
    <property type="entry name" value="CHAT"/>
    <property type="match status" value="1"/>
</dbReference>
<proteinExistence type="predicted"/>
<name>A0A4Y7PT65_9AGAM</name>
<dbReference type="Proteomes" id="UP000294933">
    <property type="component" value="Unassembled WGS sequence"/>
</dbReference>
<gene>
    <name evidence="2" type="ORF">BD410DRAFT_880722</name>
</gene>
<keyword evidence="3" id="KW-1185">Reference proteome</keyword>
<protein>
    <recommendedName>
        <fullName evidence="1">CHAT domain-containing protein</fullName>
    </recommendedName>
</protein>
<feature type="domain" description="CHAT" evidence="1">
    <location>
        <begin position="255"/>
        <end position="536"/>
    </location>
</feature>
<evidence type="ECO:0000259" key="1">
    <source>
        <dbReference type="Pfam" id="PF12770"/>
    </source>
</evidence>
<dbReference type="InterPro" id="IPR024983">
    <property type="entry name" value="CHAT_dom"/>
</dbReference>
<dbReference type="VEuPathDB" id="FungiDB:BD410DRAFT_880722"/>
<dbReference type="STRING" id="50990.A0A4Y7PT65"/>
<evidence type="ECO:0000313" key="2">
    <source>
        <dbReference type="EMBL" id="TDL18355.1"/>
    </source>
</evidence>